<feature type="chain" id="PRO_5045274990" description="Exo-alpha-sialidase" evidence="1">
    <location>
        <begin position="29"/>
        <end position="293"/>
    </location>
</feature>
<keyword evidence="1" id="KW-0732">Signal</keyword>
<accession>A0ABM7PZY7</accession>
<dbReference type="SUPFAM" id="SSF110296">
    <property type="entry name" value="Oligoxyloglucan reducing end-specific cellobiohydrolase"/>
    <property type="match status" value="1"/>
</dbReference>
<dbReference type="CDD" id="cd15482">
    <property type="entry name" value="Sialidase_non-viral"/>
    <property type="match status" value="1"/>
</dbReference>
<reference evidence="2 3" key="1">
    <citation type="journal article" date="2021" name="J. Biosci. Bioeng.">
        <title>Identification and characterization of a chc gene cluster responsible for the aromatization pathway of cyclohexanecarboxylate degradation in Sinomonas cyclohexanicum ATCC 51369.</title>
        <authorList>
            <person name="Yamamoto T."/>
            <person name="Hasegawa Y."/>
            <person name="Lau P.C.K."/>
            <person name="Iwaki H."/>
        </authorList>
    </citation>
    <scope>NUCLEOTIDE SEQUENCE [LARGE SCALE GENOMIC DNA]</scope>
    <source>
        <strain evidence="2 3">ATCC 51369</strain>
    </source>
</reference>
<evidence type="ECO:0000256" key="1">
    <source>
        <dbReference type="SAM" id="SignalP"/>
    </source>
</evidence>
<organism evidence="2 3">
    <name type="scientific">Sinomonas cyclohexanicum</name>
    <name type="common">Corynebacterium cyclohexanicum</name>
    <dbReference type="NCBI Taxonomy" id="322009"/>
    <lineage>
        <taxon>Bacteria</taxon>
        <taxon>Bacillati</taxon>
        <taxon>Actinomycetota</taxon>
        <taxon>Actinomycetes</taxon>
        <taxon>Micrococcales</taxon>
        <taxon>Micrococcaceae</taxon>
        <taxon>Sinomonas</taxon>
    </lineage>
</organism>
<dbReference type="EMBL" id="AP024525">
    <property type="protein sequence ID" value="BCT77878.1"/>
    <property type="molecule type" value="Genomic_DNA"/>
</dbReference>
<keyword evidence="3" id="KW-1185">Reference proteome</keyword>
<feature type="signal peptide" evidence="1">
    <location>
        <begin position="1"/>
        <end position="28"/>
    </location>
</feature>
<dbReference type="Gene3D" id="2.130.10.10">
    <property type="entry name" value="YVTN repeat-like/Quinoprotein amine dehydrogenase"/>
    <property type="match status" value="1"/>
</dbReference>
<evidence type="ECO:0000313" key="2">
    <source>
        <dbReference type="EMBL" id="BCT77878.1"/>
    </source>
</evidence>
<dbReference type="PROSITE" id="PS51257">
    <property type="entry name" value="PROKAR_LIPOPROTEIN"/>
    <property type="match status" value="1"/>
</dbReference>
<dbReference type="InterPro" id="IPR002860">
    <property type="entry name" value="BNR_rpt"/>
</dbReference>
<evidence type="ECO:0008006" key="4">
    <source>
        <dbReference type="Google" id="ProtNLM"/>
    </source>
</evidence>
<dbReference type="NCBIfam" id="NF045728">
    <property type="entry name" value="glycosyl_F510_1955"/>
    <property type="match status" value="1"/>
</dbReference>
<dbReference type="Proteomes" id="UP001319861">
    <property type="component" value="Chromosome"/>
</dbReference>
<proteinExistence type="predicted"/>
<evidence type="ECO:0000313" key="3">
    <source>
        <dbReference type="Proteomes" id="UP001319861"/>
    </source>
</evidence>
<dbReference type="InterPro" id="IPR015943">
    <property type="entry name" value="WD40/YVTN_repeat-like_dom_sf"/>
</dbReference>
<gene>
    <name evidence="2" type="ORF">SCMU_37200</name>
</gene>
<dbReference type="RefSeq" id="WP_229230536.1">
    <property type="nucleotide sequence ID" value="NZ_AP024525.1"/>
</dbReference>
<name>A0ABM7PZY7_SINCY</name>
<protein>
    <recommendedName>
        <fullName evidence="4">Exo-alpha-sialidase</fullName>
    </recommendedName>
</protein>
<dbReference type="InterPro" id="IPR054817">
    <property type="entry name" value="Glycosyl_F510_1955-like"/>
</dbReference>
<dbReference type="Pfam" id="PF02012">
    <property type="entry name" value="BNR"/>
    <property type="match status" value="1"/>
</dbReference>
<sequence>MNGRMAGAVALAVAAALGLAGCSSSAPAAEPGKGQIGAPASALPGGHVHGVAAAADGSKVLLGTHGGVFDVSGAAPARISPADDFMGFVGDPSDTLWASGHPGPGSKKPNPLGLLRSDDGGKTWATVSNEGVSDFHALAVTRSGLVGFDGTLKRSATGERWADVASEIRPATLAGHAGTDTVLATTERGLFASPDGGATWRPVAGAPLVRIAAFADAYRAVAVAPDGTVYASGDAGATWARSGTIGGGDVEAVTAVAPAGGGQVRVWAATTSGVRESRDGGATFADYIPGRQS</sequence>